<protein>
    <submittedName>
        <fullName evidence="4">PucR C-terminal helix-turn-helix domain-containing protein</fullName>
    </submittedName>
</protein>
<feature type="domain" description="CdaR GGDEF-like" evidence="3">
    <location>
        <begin position="275"/>
        <end position="382"/>
    </location>
</feature>
<dbReference type="PANTHER" id="PTHR33744">
    <property type="entry name" value="CARBOHYDRATE DIACID REGULATOR"/>
    <property type="match status" value="1"/>
</dbReference>
<dbReference type="InterPro" id="IPR025736">
    <property type="entry name" value="PucR_C-HTH_dom"/>
</dbReference>
<evidence type="ECO:0000259" key="2">
    <source>
        <dbReference type="Pfam" id="PF13556"/>
    </source>
</evidence>
<dbReference type="Gene3D" id="1.10.10.2840">
    <property type="entry name" value="PucR C-terminal helix-turn-helix domain"/>
    <property type="match status" value="1"/>
</dbReference>
<dbReference type="InterPro" id="IPR041522">
    <property type="entry name" value="CdaR_GGDEF"/>
</dbReference>
<dbReference type="PANTHER" id="PTHR33744:SF1">
    <property type="entry name" value="DNA-BINDING TRANSCRIPTIONAL ACTIVATOR ADER"/>
    <property type="match status" value="1"/>
</dbReference>
<sequence length="504" mass="53352">MNRPSNGTVELRHLIDSRELHDLTARYVASGASPVRDLALITDIEEIASIGPDTVVLLSQGVALGGWMISSALRYAWERKACALIVPEQSLSESVIELARRLGVSLLTTNRDVTRLALDVAIQLGVARAGSVARIQALSARLADAEDLVSLVALVSDELGGVRVRVVSTGGVAIAEAGSSSAPTRPTLSPGEQAAPVTVRVSRRGSAADMLVADVTEHARPFTEHVLLAAVPAIRALLSETRLGAIRASLPMVTMTALTGTSRVGGYEDPFDLGAAAALTWPLDGSHMALCILSNDPGRLGGAVHQLWNAEVPDVPLGRFTDGWLAFVPLRDEDSQQLIIDRLREQLEQLRVLGLMVGVSPIFSGSAEAVNSVRKAWLAARLAGSDGASDDALVVFDDIRSHLLRRLLPPELAEQVATEIFPLLLTDAASGEIIETLLAYLSARGSISHTASALGVHRNTVQSRLRRAEELGVALNDPGEILPAHMILAALARRRSASGVTGRA</sequence>
<dbReference type="RefSeq" id="WP_172829686.1">
    <property type="nucleotide sequence ID" value="NZ_LT629742.1"/>
</dbReference>
<feature type="domain" description="PucR C-terminal helix-turn-helix" evidence="2">
    <location>
        <begin position="434"/>
        <end position="489"/>
    </location>
</feature>
<evidence type="ECO:0000259" key="3">
    <source>
        <dbReference type="Pfam" id="PF17853"/>
    </source>
</evidence>
<evidence type="ECO:0000256" key="1">
    <source>
        <dbReference type="ARBA" id="ARBA00006754"/>
    </source>
</evidence>
<keyword evidence="5" id="KW-1185">Reference proteome</keyword>
<dbReference type="Proteomes" id="UP000181956">
    <property type="component" value="Chromosome I"/>
</dbReference>
<comment type="similarity">
    <text evidence="1">Belongs to the CdaR family.</text>
</comment>
<dbReference type="Pfam" id="PF13556">
    <property type="entry name" value="HTH_30"/>
    <property type="match status" value="1"/>
</dbReference>
<gene>
    <name evidence="4" type="ORF">SAMN04489834_2192</name>
</gene>
<dbReference type="EMBL" id="LT629742">
    <property type="protein sequence ID" value="SDS80611.1"/>
    <property type="molecule type" value="Genomic_DNA"/>
</dbReference>
<reference evidence="5" key="1">
    <citation type="submission" date="2016-10" db="EMBL/GenBank/DDBJ databases">
        <authorList>
            <person name="Varghese N."/>
            <person name="Submissions S."/>
        </authorList>
    </citation>
    <scope>NUCLEOTIDE SEQUENCE [LARGE SCALE GENOMIC DNA]</scope>
    <source>
        <strain evidence="5">DSM 21772</strain>
    </source>
</reference>
<dbReference type="InterPro" id="IPR051448">
    <property type="entry name" value="CdaR-like_regulators"/>
</dbReference>
<accession>A0A1H1V7Z5</accession>
<dbReference type="InterPro" id="IPR042070">
    <property type="entry name" value="PucR_C-HTH_sf"/>
</dbReference>
<dbReference type="Pfam" id="PF17853">
    <property type="entry name" value="GGDEF_2"/>
    <property type="match status" value="1"/>
</dbReference>
<dbReference type="STRING" id="412690.SAMN04489834_2192"/>
<dbReference type="AlphaFoldDB" id="A0A1H1V7Z5"/>
<evidence type="ECO:0000313" key="4">
    <source>
        <dbReference type="EMBL" id="SDS80611.1"/>
    </source>
</evidence>
<name>A0A1H1V7Z5_9MICO</name>
<proteinExistence type="inferred from homology"/>
<organism evidence="4 5">
    <name type="scientific">Microterricola viridarii</name>
    <dbReference type="NCBI Taxonomy" id="412690"/>
    <lineage>
        <taxon>Bacteria</taxon>
        <taxon>Bacillati</taxon>
        <taxon>Actinomycetota</taxon>
        <taxon>Actinomycetes</taxon>
        <taxon>Micrococcales</taxon>
        <taxon>Microbacteriaceae</taxon>
        <taxon>Microterricola</taxon>
    </lineage>
</organism>
<evidence type="ECO:0000313" key="5">
    <source>
        <dbReference type="Proteomes" id="UP000181956"/>
    </source>
</evidence>